<dbReference type="GO" id="GO:0005737">
    <property type="term" value="C:cytoplasm"/>
    <property type="evidence" value="ECO:0007669"/>
    <property type="project" value="TreeGrafter"/>
</dbReference>
<dbReference type="InterPro" id="IPR014187">
    <property type="entry name" value="ADH_Zn_typ-2"/>
</dbReference>
<dbReference type="NCBIfam" id="TIGR02822">
    <property type="entry name" value="adh_fam_2"/>
    <property type="match status" value="1"/>
</dbReference>
<comment type="caution">
    <text evidence="11">The sequence shown here is derived from an EMBL/GenBank/DDBJ whole genome shotgun (WGS) entry which is preliminary data.</text>
</comment>
<dbReference type="EMBL" id="VBAP01000038">
    <property type="protein sequence ID" value="TMI75872.1"/>
    <property type="molecule type" value="Genomic_DNA"/>
</dbReference>
<proteinExistence type="inferred from homology"/>
<evidence type="ECO:0000256" key="5">
    <source>
        <dbReference type="ARBA" id="ARBA00022833"/>
    </source>
</evidence>
<dbReference type="SMART" id="SM00829">
    <property type="entry name" value="PKS_ER"/>
    <property type="match status" value="1"/>
</dbReference>
<dbReference type="PANTHER" id="PTHR42940:SF8">
    <property type="entry name" value="VACUOLAR PROTEIN SORTING-ASSOCIATED PROTEIN 11"/>
    <property type="match status" value="1"/>
</dbReference>
<name>A0A537IXU1_9BACT</name>
<dbReference type="AlphaFoldDB" id="A0A537IXU1"/>
<dbReference type="Pfam" id="PF08240">
    <property type="entry name" value="ADH_N"/>
    <property type="match status" value="1"/>
</dbReference>
<comment type="catalytic activity">
    <reaction evidence="7">
        <text>a secondary alcohol + NAD(+) = a ketone + NADH + H(+)</text>
        <dbReference type="Rhea" id="RHEA:10740"/>
        <dbReference type="ChEBI" id="CHEBI:15378"/>
        <dbReference type="ChEBI" id="CHEBI:17087"/>
        <dbReference type="ChEBI" id="CHEBI:35681"/>
        <dbReference type="ChEBI" id="CHEBI:57540"/>
        <dbReference type="ChEBI" id="CHEBI:57945"/>
        <dbReference type="EC" id="1.1.1.1"/>
    </reaction>
</comment>
<dbReference type="InterPro" id="IPR011032">
    <property type="entry name" value="GroES-like_sf"/>
</dbReference>
<dbReference type="Gene3D" id="3.40.50.720">
    <property type="entry name" value="NAD(P)-binding Rossmann-like Domain"/>
    <property type="match status" value="1"/>
</dbReference>
<dbReference type="Proteomes" id="UP000318834">
    <property type="component" value="Unassembled WGS sequence"/>
</dbReference>
<accession>A0A537IXU1</accession>
<dbReference type="Pfam" id="PF00107">
    <property type="entry name" value="ADH_zinc_N"/>
    <property type="match status" value="1"/>
</dbReference>
<dbReference type="CDD" id="cd08298">
    <property type="entry name" value="CAD2"/>
    <property type="match status" value="1"/>
</dbReference>
<organism evidence="11 12">
    <name type="scientific">Candidatus Segetimicrobium genomatis</name>
    <dbReference type="NCBI Taxonomy" id="2569760"/>
    <lineage>
        <taxon>Bacteria</taxon>
        <taxon>Bacillati</taxon>
        <taxon>Candidatus Sysuimicrobiota</taxon>
        <taxon>Candidatus Sysuimicrobiia</taxon>
        <taxon>Candidatus Sysuimicrobiales</taxon>
        <taxon>Candidatus Segetimicrobiaceae</taxon>
        <taxon>Candidatus Segetimicrobium</taxon>
    </lineage>
</organism>
<keyword evidence="4" id="KW-0479">Metal-binding</keyword>
<dbReference type="GO" id="GO:0004022">
    <property type="term" value="F:alcohol dehydrogenase (NAD+) activity"/>
    <property type="evidence" value="ECO:0007669"/>
    <property type="project" value="UniProtKB-EC"/>
</dbReference>
<evidence type="ECO:0000256" key="8">
    <source>
        <dbReference type="ARBA" id="ARBA00049243"/>
    </source>
</evidence>
<evidence type="ECO:0000256" key="7">
    <source>
        <dbReference type="ARBA" id="ARBA00049164"/>
    </source>
</evidence>
<gene>
    <name evidence="11" type="ORF">E6H05_05560</name>
</gene>
<evidence type="ECO:0000313" key="11">
    <source>
        <dbReference type="EMBL" id="TMI75872.1"/>
    </source>
</evidence>
<evidence type="ECO:0000256" key="9">
    <source>
        <dbReference type="SAM" id="MobiDB-lite"/>
    </source>
</evidence>
<sequence>MNAMVLSSPRPVESAPLERRSLAPPEPRAGEVLLRVRCCGVCHTDLHIVEGEMPPAKLPVVPGHQVVAVVERVGPGVTHPAPGARVGVAWLYASCGVCEACRRGEENLCAQIMFTGYHVDGGYAQYLVARADYVYPLPGSFDDAHAAPLLCAGIIGYRALRLSGVRTGERLGLFGFGASAHLAIQVARHWGCEVFVFTRGDAHRRLAKQLGAAWVGGLEDRAPQELDAAVVFAPAGHVVVEALRRLRRGGTAAINAVHLDQMPAFDYNLLYWERVLRSVSNSTRQDGIEFLGLAASIPLTVQVQRFPLAEANPVLASLKRGEITGAAVLDTT</sequence>
<keyword evidence="5" id="KW-0862">Zinc</keyword>
<evidence type="ECO:0000256" key="4">
    <source>
        <dbReference type="ARBA" id="ARBA00022723"/>
    </source>
</evidence>
<dbReference type="InterPro" id="IPR020843">
    <property type="entry name" value="ER"/>
</dbReference>
<dbReference type="InterPro" id="IPR013154">
    <property type="entry name" value="ADH-like_N"/>
</dbReference>
<evidence type="ECO:0000259" key="10">
    <source>
        <dbReference type="SMART" id="SM00829"/>
    </source>
</evidence>
<keyword evidence="6" id="KW-0560">Oxidoreductase</keyword>
<dbReference type="EC" id="1.1.1.1" evidence="3"/>
<dbReference type="GO" id="GO:0046872">
    <property type="term" value="F:metal ion binding"/>
    <property type="evidence" value="ECO:0007669"/>
    <property type="project" value="UniProtKB-KW"/>
</dbReference>
<evidence type="ECO:0000256" key="6">
    <source>
        <dbReference type="ARBA" id="ARBA00023002"/>
    </source>
</evidence>
<dbReference type="SUPFAM" id="SSF50129">
    <property type="entry name" value="GroES-like"/>
    <property type="match status" value="1"/>
</dbReference>
<reference evidence="11 12" key="1">
    <citation type="journal article" date="2019" name="Nat. Microbiol.">
        <title>Mediterranean grassland soil C-N compound turnover is dependent on rainfall and depth, and is mediated by genomically divergent microorganisms.</title>
        <authorList>
            <person name="Diamond S."/>
            <person name="Andeer P.F."/>
            <person name="Li Z."/>
            <person name="Crits-Christoph A."/>
            <person name="Burstein D."/>
            <person name="Anantharaman K."/>
            <person name="Lane K.R."/>
            <person name="Thomas B.C."/>
            <person name="Pan C."/>
            <person name="Northen T.R."/>
            <person name="Banfield J.F."/>
        </authorList>
    </citation>
    <scope>NUCLEOTIDE SEQUENCE [LARGE SCALE GENOMIC DNA]</scope>
    <source>
        <strain evidence="11">NP_8</strain>
    </source>
</reference>
<evidence type="ECO:0000256" key="1">
    <source>
        <dbReference type="ARBA" id="ARBA00001947"/>
    </source>
</evidence>
<dbReference type="InterPro" id="IPR013149">
    <property type="entry name" value="ADH-like_C"/>
</dbReference>
<comment type="similarity">
    <text evidence="2">Belongs to the zinc-containing alcohol dehydrogenase family.</text>
</comment>
<dbReference type="Gene3D" id="3.90.180.10">
    <property type="entry name" value="Medium-chain alcohol dehydrogenases, catalytic domain"/>
    <property type="match status" value="1"/>
</dbReference>
<comment type="cofactor">
    <cofactor evidence="1">
        <name>Zn(2+)</name>
        <dbReference type="ChEBI" id="CHEBI:29105"/>
    </cofactor>
</comment>
<dbReference type="InterPro" id="IPR036291">
    <property type="entry name" value="NAD(P)-bd_dom_sf"/>
</dbReference>
<feature type="region of interest" description="Disordered" evidence="9">
    <location>
        <begin position="1"/>
        <end position="23"/>
    </location>
</feature>
<feature type="domain" description="Enoyl reductase (ER)" evidence="10">
    <location>
        <begin position="10"/>
        <end position="329"/>
    </location>
</feature>
<evidence type="ECO:0000256" key="2">
    <source>
        <dbReference type="ARBA" id="ARBA00008072"/>
    </source>
</evidence>
<comment type="catalytic activity">
    <reaction evidence="8">
        <text>a primary alcohol + NAD(+) = an aldehyde + NADH + H(+)</text>
        <dbReference type="Rhea" id="RHEA:10736"/>
        <dbReference type="ChEBI" id="CHEBI:15378"/>
        <dbReference type="ChEBI" id="CHEBI:15734"/>
        <dbReference type="ChEBI" id="CHEBI:17478"/>
        <dbReference type="ChEBI" id="CHEBI:57540"/>
        <dbReference type="ChEBI" id="CHEBI:57945"/>
        <dbReference type="EC" id="1.1.1.1"/>
    </reaction>
</comment>
<evidence type="ECO:0000313" key="12">
    <source>
        <dbReference type="Proteomes" id="UP000318834"/>
    </source>
</evidence>
<evidence type="ECO:0000256" key="3">
    <source>
        <dbReference type="ARBA" id="ARBA00013190"/>
    </source>
</evidence>
<dbReference type="SUPFAM" id="SSF51735">
    <property type="entry name" value="NAD(P)-binding Rossmann-fold domains"/>
    <property type="match status" value="1"/>
</dbReference>
<dbReference type="PANTHER" id="PTHR42940">
    <property type="entry name" value="ALCOHOL DEHYDROGENASE 1-RELATED"/>
    <property type="match status" value="1"/>
</dbReference>
<protein>
    <recommendedName>
        <fullName evidence="3">alcohol dehydrogenase</fullName>
        <ecNumber evidence="3">1.1.1.1</ecNumber>
    </recommendedName>
</protein>